<dbReference type="PROSITE" id="PS51257">
    <property type="entry name" value="PROKAR_LIPOPROTEIN"/>
    <property type="match status" value="1"/>
</dbReference>
<dbReference type="PANTHER" id="PTHR40942:SF4">
    <property type="entry name" value="CYTOCHROME C5"/>
    <property type="match status" value="1"/>
</dbReference>
<evidence type="ECO:0000313" key="7">
    <source>
        <dbReference type="EMBL" id="PCI76289.1"/>
    </source>
</evidence>
<feature type="domain" description="Cytochrome c" evidence="6">
    <location>
        <begin position="51"/>
        <end position="119"/>
    </location>
</feature>
<keyword evidence="3" id="KW-0479">Metal-binding</keyword>
<comment type="caution">
    <text evidence="7">The sequence shown here is derived from an EMBL/GenBank/DDBJ whole genome shotgun (WGS) entry which is preliminary data.</text>
</comment>
<evidence type="ECO:0000256" key="1">
    <source>
        <dbReference type="ARBA" id="ARBA00022448"/>
    </source>
</evidence>
<dbReference type="InterPro" id="IPR036909">
    <property type="entry name" value="Cyt_c-like_dom_sf"/>
</dbReference>
<evidence type="ECO:0000256" key="3">
    <source>
        <dbReference type="ARBA" id="ARBA00022723"/>
    </source>
</evidence>
<keyword evidence="1" id="KW-0813">Transport</keyword>
<dbReference type="InterPro" id="IPR009056">
    <property type="entry name" value="Cyt_c-like_dom"/>
</dbReference>
<dbReference type="Pfam" id="PF13442">
    <property type="entry name" value="Cytochrome_CBB3"/>
    <property type="match status" value="1"/>
</dbReference>
<protein>
    <recommendedName>
        <fullName evidence="6">Cytochrome c domain-containing protein</fullName>
    </recommendedName>
</protein>
<proteinExistence type="predicted"/>
<reference evidence="8" key="1">
    <citation type="submission" date="2017-08" db="EMBL/GenBank/DDBJ databases">
        <title>A dynamic microbial community with high functional redundancy inhabits the cold, oxic subseafloor aquifer.</title>
        <authorList>
            <person name="Tully B.J."/>
            <person name="Wheat C.G."/>
            <person name="Glazer B.T."/>
            <person name="Huber J.A."/>
        </authorList>
    </citation>
    <scope>NUCLEOTIDE SEQUENCE [LARGE SCALE GENOMIC DNA]</scope>
</reference>
<name>A0A2A4X2H1_9GAMM</name>
<keyword evidence="5" id="KW-0408">Iron</keyword>
<evidence type="ECO:0000313" key="8">
    <source>
        <dbReference type="Proteomes" id="UP000218767"/>
    </source>
</evidence>
<sequence>MKAISLQITGLLVAVFLTGCSNVGTQASGAEGSFISYPFRNDVADTAVMGKWARSCALCHITGEAGAPVVGDTQEWQRRLAQGERAILENVLLGVNSMPPLGYCMSCEVSDFRAMVAYMAGTNP</sequence>
<keyword evidence="2" id="KW-0349">Heme</keyword>
<evidence type="ECO:0000256" key="4">
    <source>
        <dbReference type="ARBA" id="ARBA00022982"/>
    </source>
</evidence>
<dbReference type="PANTHER" id="PTHR40942">
    <property type="match status" value="1"/>
</dbReference>
<dbReference type="GO" id="GO:0005506">
    <property type="term" value="F:iron ion binding"/>
    <property type="evidence" value="ECO:0007669"/>
    <property type="project" value="InterPro"/>
</dbReference>
<dbReference type="InterPro" id="IPR002323">
    <property type="entry name" value="Cyt_CIE"/>
</dbReference>
<evidence type="ECO:0000256" key="5">
    <source>
        <dbReference type="ARBA" id="ARBA00023004"/>
    </source>
</evidence>
<dbReference type="GO" id="GO:0020037">
    <property type="term" value="F:heme binding"/>
    <property type="evidence" value="ECO:0007669"/>
    <property type="project" value="InterPro"/>
</dbReference>
<dbReference type="Proteomes" id="UP000218767">
    <property type="component" value="Unassembled WGS sequence"/>
</dbReference>
<dbReference type="GO" id="GO:0009055">
    <property type="term" value="F:electron transfer activity"/>
    <property type="evidence" value="ECO:0007669"/>
    <property type="project" value="InterPro"/>
</dbReference>
<dbReference type="PRINTS" id="PR00607">
    <property type="entry name" value="CYTCHROMECIE"/>
</dbReference>
<dbReference type="EMBL" id="NVUL01000059">
    <property type="protein sequence ID" value="PCI76289.1"/>
    <property type="molecule type" value="Genomic_DNA"/>
</dbReference>
<evidence type="ECO:0000259" key="6">
    <source>
        <dbReference type="Pfam" id="PF13442"/>
    </source>
</evidence>
<dbReference type="AlphaFoldDB" id="A0A2A4X2H1"/>
<evidence type="ECO:0000256" key="2">
    <source>
        <dbReference type="ARBA" id="ARBA00022617"/>
    </source>
</evidence>
<organism evidence="7 8">
    <name type="scientific">SAR86 cluster bacterium</name>
    <dbReference type="NCBI Taxonomy" id="2030880"/>
    <lineage>
        <taxon>Bacteria</taxon>
        <taxon>Pseudomonadati</taxon>
        <taxon>Pseudomonadota</taxon>
        <taxon>Gammaproteobacteria</taxon>
        <taxon>SAR86 cluster</taxon>
    </lineage>
</organism>
<accession>A0A2A4X2H1</accession>
<gene>
    <name evidence="7" type="ORF">COB20_10925</name>
</gene>
<dbReference type="Gene3D" id="1.10.760.10">
    <property type="entry name" value="Cytochrome c-like domain"/>
    <property type="match status" value="1"/>
</dbReference>
<dbReference type="SUPFAM" id="SSF46626">
    <property type="entry name" value="Cytochrome c"/>
    <property type="match status" value="1"/>
</dbReference>
<keyword evidence="4" id="KW-0249">Electron transport</keyword>